<feature type="compositionally biased region" description="Basic and acidic residues" evidence="1">
    <location>
        <begin position="188"/>
        <end position="202"/>
    </location>
</feature>
<dbReference type="Proteomes" id="UP000735302">
    <property type="component" value="Unassembled WGS sequence"/>
</dbReference>
<proteinExistence type="predicted"/>
<evidence type="ECO:0000313" key="4">
    <source>
        <dbReference type="Proteomes" id="UP000735302"/>
    </source>
</evidence>
<dbReference type="AlphaFoldDB" id="A0AAV4CZG3"/>
<feature type="signal peptide" evidence="2">
    <location>
        <begin position="1"/>
        <end position="19"/>
    </location>
</feature>
<feature type="region of interest" description="Disordered" evidence="1">
    <location>
        <begin position="34"/>
        <end position="75"/>
    </location>
</feature>
<protein>
    <submittedName>
        <fullName evidence="3">Uncharacterized protein</fullName>
    </submittedName>
</protein>
<feature type="compositionally biased region" description="Low complexity" evidence="1">
    <location>
        <begin position="34"/>
        <end position="46"/>
    </location>
</feature>
<keyword evidence="4" id="KW-1185">Reference proteome</keyword>
<keyword evidence="2" id="KW-0732">Signal</keyword>
<organism evidence="3 4">
    <name type="scientific">Plakobranchus ocellatus</name>
    <dbReference type="NCBI Taxonomy" id="259542"/>
    <lineage>
        <taxon>Eukaryota</taxon>
        <taxon>Metazoa</taxon>
        <taxon>Spiralia</taxon>
        <taxon>Lophotrochozoa</taxon>
        <taxon>Mollusca</taxon>
        <taxon>Gastropoda</taxon>
        <taxon>Heterobranchia</taxon>
        <taxon>Euthyneura</taxon>
        <taxon>Panpulmonata</taxon>
        <taxon>Sacoglossa</taxon>
        <taxon>Placobranchoidea</taxon>
        <taxon>Plakobranchidae</taxon>
        <taxon>Plakobranchus</taxon>
    </lineage>
</organism>
<accession>A0AAV4CZG3</accession>
<reference evidence="3 4" key="1">
    <citation type="journal article" date="2021" name="Elife">
        <title>Chloroplast acquisition without the gene transfer in kleptoplastic sea slugs, Plakobranchus ocellatus.</title>
        <authorList>
            <person name="Maeda T."/>
            <person name="Takahashi S."/>
            <person name="Yoshida T."/>
            <person name="Shimamura S."/>
            <person name="Takaki Y."/>
            <person name="Nagai Y."/>
            <person name="Toyoda A."/>
            <person name="Suzuki Y."/>
            <person name="Arimoto A."/>
            <person name="Ishii H."/>
            <person name="Satoh N."/>
            <person name="Nishiyama T."/>
            <person name="Hasebe M."/>
            <person name="Maruyama T."/>
            <person name="Minagawa J."/>
            <person name="Obokata J."/>
            <person name="Shigenobu S."/>
        </authorList>
    </citation>
    <scope>NUCLEOTIDE SEQUENCE [LARGE SCALE GENOMIC DNA]</scope>
</reference>
<dbReference type="EMBL" id="BLXT01007215">
    <property type="protein sequence ID" value="GFO37329.1"/>
    <property type="molecule type" value="Genomic_DNA"/>
</dbReference>
<name>A0AAV4CZG3_9GAST</name>
<comment type="caution">
    <text evidence="3">The sequence shown here is derived from an EMBL/GenBank/DDBJ whole genome shotgun (WGS) entry which is preliminary data.</text>
</comment>
<feature type="region of interest" description="Disordered" evidence="1">
    <location>
        <begin position="180"/>
        <end position="202"/>
    </location>
</feature>
<evidence type="ECO:0000256" key="1">
    <source>
        <dbReference type="SAM" id="MobiDB-lite"/>
    </source>
</evidence>
<sequence>MAWPNRLCWVNLFIFRASPYPFLTLILTLSHSKSNPNPNPDTNNDSKLSHNPNLNVNPNPKSKPHPNPNANRYSNLIPKSDTIRQRWNSGNQNLDNKIQIDVTKNCPRKLAGVFCRLEKRRRTGIQGNKNVDKLAKATLNKASYSGKLICWSDLNPKVNAYTQLFSKKIGILRGQTSSMKYSPTWEKTSTKEVKEQAENGRQ</sequence>
<gene>
    <name evidence="3" type="ORF">PoB_006383400</name>
</gene>
<evidence type="ECO:0000313" key="3">
    <source>
        <dbReference type="EMBL" id="GFO37329.1"/>
    </source>
</evidence>
<feature type="chain" id="PRO_5043629621" evidence="2">
    <location>
        <begin position="20"/>
        <end position="202"/>
    </location>
</feature>
<evidence type="ECO:0000256" key="2">
    <source>
        <dbReference type="SAM" id="SignalP"/>
    </source>
</evidence>